<evidence type="ECO:0000313" key="3">
    <source>
        <dbReference type="Proteomes" id="UP000492820"/>
    </source>
</evidence>
<reference evidence="2" key="2">
    <citation type="submission" date="2014-06" db="EMBL/GenBank/DDBJ databases">
        <authorList>
            <person name="Aslett M."/>
        </authorList>
    </citation>
    <scope>NUCLEOTIDE SEQUENCE</scope>
</reference>
<name>A0A068WEA1_ECHGR</name>
<evidence type="ECO:0000256" key="1">
    <source>
        <dbReference type="SAM" id="Phobius"/>
    </source>
</evidence>
<dbReference type="OrthoDB" id="15743at2759"/>
<sequence length="65" mass="7522">MISGKDLKSLRYALQPSINFMKNWGRPLSAYGAGAALLAIYLIDWRIVATRIPFYRKKFEEKTIE</sequence>
<dbReference type="InterPro" id="IPR015089">
    <property type="entry name" value="UQCR"/>
</dbReference>
<dbReference type="Gene3D" id="1.20.5.220">
    <property type="match status" value="1"/>
</dbReference>
<dbReference type="AlphaFoldDB" id="A0A068WEA1"/>
<keyword evidence="1" id="KW-1133">Transmembrane helix</keyword>
<proteinExistence type="predicted"/>
<dbReference type="Proteomes" id="UP000492820">
    <property type="component" value="Unassembled WGS sequence"/>
</dbReference>
<feature type="transmembrane region" description="Helical" evidence="1">
    <location>
        <begin position="28"/>
        <end position="48"/>
    </location>
</feature>
<dbReference type="GO" id="GO:0005739">
    <property type="term" value="C:mitochondrion"/>
    <property type="evidence" value="ECO:0007669"/>
    <property type="project" value="GOC"/>
</dbReference>
<evidence type="ECO:0000313" key="4">
    <source>
        <dbReference type="WBParaSite" id="EgrG_000619200"/>
    </source>
</evidence>
<keyword evidence="1" id="KW-0812">Transmembrane</keyword>
<dbReference type="WBParaSite" id="EgrG_000619200">
    <property type="protein sequence ID" value="EgrG_000619200"/>
    <property type="gene ID" value="EgrG_000619200"/>
</dbReference>
<accession>A0A068WEA1</accession>
<dbReference type="GO" id="GO:0006122">
    <property type="term" value="P:mitochondrial electron transport, ubiquinol to cytochrome c"/>
    <property type="evidence" value="ECO:0007669"/>
    <property type="project" value="InterPro"/>
</dbReference>
<dbReference type="SUPFAM" id="SSF81518">
    <property type="entry name" value="Subunit XI (6.4 kDa protein) of cytochrome bc1 complex (Ubiquinol-cytochrome c reductase)"/>
    <property type="match status" value="1"/>
</dbReference>
<evidence type="ECO:0000313" key="2">
    <source>
        <dbReference type="EMBL" id="CDS18408.1"/>
    </source>
</evidence>
<dbReference type="EMBL" id="LK028578">
    <property type="protein sequence ID" value="CDS18408.1"/>
    <property type="molecule type" value="Genomic_DNA"/>
</dbReference>
<reference evidence="2 3" key="1">
    <citation type="journal article" date="2013" name="Nature">
        <title>The genomes of four tapeworm species reveal adaptations to parasitism.</title>
        <authorList>
            <person name="Tsai I.J."/>
            <person name="Zarowiecki M."/>
            <person name="Holroyd N."/>
            <person name="Garciarrubio A."/>
            <person name="Sanchez-Flores A."/>
            <person name="Brooks K.L."/>
            <person name="Tracey A."/>
            <person name="Bobes R.J."/>
            <person name="Fragoso G."/>
            <person name="Sciutto E."/>
            <person name="Aslett M."/>
            <person name="Beasley H."/>
            <person name="Bennett H.M."/>
            <person name="Cai J."/>
            <person name="Camicia F."/>
            <person name="Clark R."/>
            <person name="Cucher M."/>
            <person name="De Silva N."/>
            <person name="Day T.A."/>
            <person name="Deplazes P."/>
            <person name="Estrada K."/>
            <person name="Fernandez C."/>
            <person name="Holland P.W."/>
            <person name="Hou J."/>
            <person name="Hu S."/>
            <person name="Huckvale T."/>
            <person name="Hung S.S."/>
            <person name="Kamenetzky L."/>
            <person name="Keane J.A."/>
            <person name="Kiss F."/>
            <person name="Koziol U."/>
            <person name="Lambert O."/>
            <person name="Liu K."/>
            <person name="Luo X."/>
            <person name="Luo Y."/>
            <person name="Macchiaroli N."/>
            <person name="Nichol S."/>
            <person name="Paps J."/>
            <person name="Parkinson J."/>
            <person name="Pouchkina-Stantcheva N."/>
            <person name="Riddiford N."/>
            <person name="Rosenzvit M."/>
            <person name="Salinas G."/>
            <person name="Wasmuth J.D."/>
            <person name="Zamanian M."/>
            <person name="Zheng Y."/>
            <person name="Cai X."/>
            <person name="Soberon X."/>
            <person name="Olson P.D."/>
            <person name="Laclette J.P."/>
            <person name="Brehm K."/>
            <person name="Berriman M."/>
            <person name="Garciarrubio A."/>
            <person name="Bobes R.J."/>
            <person name="Fragoso G."/>
            <person name="Sanchez-Flores A."/>
            <person name="Estrada K."/>
            <person name="Cevallos M.A."/>
            <person name="Morett E."/>
            <person name="Gonzalez V."/>
            <person name="Portillo T."/>
            <person name="Ochoa-Leyva A."/>
            <person name="Jose M.V."/>
            <person name="Sciutto E."/>
            <person name="Landa A."/>
            <person name="Jimenez L."/>
            <person name="Valdes V."/>
            <person name="Carrero J.C."/>
            <person name="Larralde C."/>
            <person name="Morales-Montor J."/>
            <person name="Limon-Lason J."/>
            <person name="Soberon X."/>
            <person name="Laclette J.P."/>
        </authorList>
    </citation>
    <scope>NUCLEOTIDE SEQUENCE [LARGE SCALE GENOMIC DNA]</scope>
</reference>
<dbReference type="InterPro" id="IPR029027">
    <property type="entry name" value="Single_a-helix_sf"/>
</dbReference>
<gene>
    <name evidence="2" type="ORF">EgrG_000619200</name>
</gene>
<organism evidence="2">
    <name type="scientific">Echinococcus granulosus</name>
    <name type="common">Hydatid tapeworm</name>
    <dbReference type="NCBI Taxonomy" id="6210"/>
    <lineage>
        <taxon>Eukaryota</taxon>
        <taxon>Metazoa</taxon>
        <taxon>Spiralia</taxon>
        <taxon>Lophotrochozoa</taxon>
        <taxon>Platyhelminthes</taxon>
        <taxon>Cestoda</taxon>
        <taxon>Eucestoda</taxon>
        <taxon>Cyclophyllidea</taxon>
        <taxon>Taeniidae</taxon>
        <taxon>Echinococcus</taxon>
        <taxon>Echinococcus granulosus group</taxon>
    </lineage>
</organism>
<reference evidence="4" key="3">
    <citation type="submission" date="2020-10" db="UniProtKB">
        <authorList>
            <consortium name="WormBaseParasite"/>
        </authorList>
    </citation>
    <scope>IDENTIFICATION</scope>
</reference>
<protein>
    <submittedName>
        <fullName evidence="2 4">Expressed protein</fullName>
    </submittedName>
</protein>
<dbReference type="Pfam" id="PF08997">
    <property type="entry name" value="UCR_6-4kD"/>
    <property type="match status" value="1"/>
</dbReference>
<keyword evidence="1" id="KW-0472">Membrane</keyword>